<reference evidence="2 3" key="1">
    <citation type="submission" date="2020-11" db="EMBL/GenBank/DDBJ databases">
        <authorList>
            <person name="Lassalle F."/>
        </authorList>
    </citation>
    <scope>NUCLEOTIDE SEQUENCE [LARGE SCALE GENOMIC DNA]</scope>
    <source>
        <strain evidence="2 3">AB21</strain>
    </source>
</reference>
<evidence type="ECO:0000313" key="2">
    <source>
        <dbReference type="EMBL" id="CAD7050274.1"/>
    </source>
</evidence>
<dbReference type="RefSeq" id="WP_142589169.1">
    <property type="nucleotide sequence ID" value="NZ_CABFWE030000011.1"/>
</dbReference>
<proteinExistence type="predicted"/>
<keyword evidence="3" id="KW-1185">Reference proteome</keyword>
<dbReference type="Gene3D" id="3.40.50.1820">
    <property type="entry name" value="alpha/beta hydrolase"/>
    <property type="match status" value="1"/>
</dbReference>
<comment type="caution">
    <text evidence="2">The sequence shown here is derived from an EMBL/GenBank/DDBJ whole genome shotgun (WGS) entry which is preliminary data.</text>
</comment>
<dbReference type="PANTHER" id="PTHR43329">
    <property type="entry name" value="EPOXIDE HYDROLASE"/>
    <property type="match status" value="1"/>
</dbReference>
<accession>A0ABN7JVG8</accession>
<gene>
    <name evidence="2" type="ORF">RHAB21_04142</name>
</gene>
<name>A0ABN7JVG8_9HYPH</name>
<evidence type="ECO:0000259" key="1">
    <source>
        <dbReference type="Pfam" id="PF00561"/>
    </source>
</evidence>
<dbReference type="GO" id="GO:0016787">
    <property type="term" value="F:hydrolase activity"/>
    <property type="evidence" value="ECO:0007669"/>
    <property type="project" value="UniProtKB-KW"/>
</dbReference>
<dbReference type="Proteomes" id="UP000601041">
    <property type="component" value="Unassembled WGS sequence"/>
</dbReference>
<dbReference type="InterPro" id="IPR029058">
    <property type="entry name" value="AB_hydrolase_fold"/>
</dbReference>
<feature type="domain" description="AB hydrolase-1" evidence="1">
    <location>
        <begin position="33"/>
        <end position="144"/>
    </location>
</feature>
<dbReference type="InterPro" id="IPR000073">
    <property type="entry name" value="AB_hydrolase_1"/>
</dbReference>
<organism evidence="2 3">
    <name type="scientific">Pseudorhizobium halotolerans</name>
    <dbReference type="NCBI Taxonomy" id="1233081"/>
    <lineage>
        <taxon>Bacteria</taxon>
        <taxon>Pseudomonadati</taxon>
        <taxon>Pseudomonadota</taxon>
        <taxon>Alphaproteobacteria</taxon>
        <taxon>Hyphomicrobiales</taxon>
        <taxon>Rhizobiaceae</taxon>
        <taxon>Rhizobium/Agrobacterium group</taxon>
        <taxon>Pseudorhizobium</taxon>
    </lineage>
</organism>
<dbReference type="Pfam" id="PF00561">
    <property type="entry name" value="Abhydrolase_1"/>
    <property type="match status" value="1"/>
</dbReference>
<dbReference type="SUPFAM" id="SSF53474">
    <property type="entry name" value="alpha/beta-Hydrolases"/>
    <property type="match status" value="1"/>
</dbReference>
<keyword evidence="2" id="KW-0378">Hydrolase</keyword>
<dbReference type="EMBL" id="CABFWE030000011">
    <property type="protein sequence ID" value="CAD7050274.1"/>
    <property type="molecule type" value="Genomic_DNA"/>
</dbReference>
<sequence length="304" mass="33449">MSRNVNSLFPGFEERRVRLASVNLAVLVGGSGPPILLLHGYPQTRAAWHRLAPVLARSHTVVVPDLPGYGGSAIFGRLEGSGSKRWMGQELHAMMRQLGHDSYIVVGHDRGARAGYRMALDLPQAVRGFVPISVVPTPEMWEGASKAFGINAWHWFMLAQPEPLPEIFLSANPRMVLDLSLDKMAQGLERLHPLALEDYRIAFDDPTVRHAICEDYRAGATVDEADDLADRAAGRKIGVPVLVLWEAGRRYGGGRKPIDIWKDWAIEVSGIGISGGHMLPETAADEVLEMLVPFLERVTNVPRS</sequence>
<evidence type="ECO:0000313" key="3">
    <source>
        <dbReference type="Proteomes" id="UP000601041"/>
    </source>
</evidence>
<protein>
    <submittedName>
        <fullName evidence="2">Alpha/beta hydrolase</fullName>
    </submittedName>
</protein>